<dbReference type="AlphaFoldDB" id="A0A1F7YME8"/>
<dbReference type="EMBL" id="MGGM01000029">
    <property type="protein sequence ID" value="OGM28482.1"/>
    <property type="molecule type" value="Genomic_DNA"/>
</dbReference>
<protein>
    <submittedName>
        <fullName evidence="1">Uncharacterized protein</fullName>
    </submittedName>
</protein>
<accession>A0A1F7YME8</accession>
<evidence type="ECO:0000313" key="1">
    <source>
        <dbReference type="EMBL" id="OGM28482.1"/>
    </source>
</evidence>
<gene>
    <name evidence="1" type="ORF">A2801_00915</name>
</gene>
<name>A0A1F7YME8_9BACT</name>
<reference evidence="1 2" key="1">
    <citation type="journal article" date="2016" name="Nat. Commun.">
        <title>Thousands of microbial genomes shed light on interconnected biogeochemical processes in an aquifer system.</title>
        <authorList>
            <person name="Anantharaman K."/>
            <person name="Brown C.T."/>
            <person name="Hug L.A."/>
            <person name="Sharon I."/>
            <person name="Castelle C.J."/>
            <person name="Probst A.J."/>
            <person name="Thomas B.C."/>
            <person name="Singh A."/>
            <person name="Wilkins M.J."/>
            <person name="Karaoz U."/>
            <person name="Brodie E.L."/>
            <person name="Williams K.H."/>
            <person name="Hubbard S.S."/>
            <person name="Banfield J.F."/>
        </authorList>
    </citation>
    <scope>NUCLEOTIDE SEQUENCE [LARGE SCALE GENOMIC DNA]</scope>
</reference>
<dbReference type="Proteomes" id="UP000177263">
    <property type="component" value="Unassembled WGS sequence"/>
</dbReference>
<dbReference type="STRING" id="1802500.A2801_00915"/>
<organism evidence="1 2">
    <name type="scientific">Candidatus Woesebacteria bacterium RIFCSPHIGHO2_01_FULL_41_10</name>
    <dbReference type="NCBI Taxonomy" id="1802500"/>
    <lineage>
        <taxon>Bacteria</taxon>
        <taxon>Candidatus Woeseibacteriota</taxon>
    </lineage>
</organism>
<proteinExistence type="predicted"/>
<comment type="caution">
    <text evidence="1">The sequence shown here is derived from an EMBL/GenBank/DDBJ whole genome shotgun (WGS) entry which is preliminary data.</text>
</comment>
<evidence type="ECO:0000313" key="2">
    <source>
        <dbReference type="Proteomes" id="UP000177263"/>
    </source>
</evidence>
<sequence>MGKHEEACPTIHPDSRAAIALYNTGWKHGRRGRQMQPQLGLHPTYRMGFGDGEVAAEEAYNGCSVYDLAEM</sequence>